<dbReference type="OrthoDB" id="281574at2"/>
<organism evidence="2 3">
    <name type="scientific">Neorhodopirellula pilleata</name>
    <dbReference type="NCBI Taxonomy" id="2714738"/>
    <lineage>
        <taxon>Bacteria</taxon>
        <taxon>Pseudomonadati</taxon>
        <taxon>Planctomycetota</taxon>
        <taxon>Planctomycetia</taxon>
        <taxon>Pirellulales</taxon>
        <taxon>Pirellulaceae</taxon>
        <taxon>Neorhodopirellula</taxon>
    </lineage>
</organism>
<feature type="region of interest" description="Disordered" evidence="1">
    <location>
        <begin position="256"/>
        <end position="311"/>
    </location>
</feature>
<name>A0A5C6A843_9BACT</name>
<proteinExistence type="predicted"/>
<feature type="compositionally biased region" description="Polar residues" evidence="1">
    <location>
        <begin position="16"/>
        <end position="28"/>
    </location>
</feature>
<reference evidence="2 3" key="1">
    <citation type="submission" date="2019-02" db="EMBL/GenBank/DDBJ databases">
        <title>Deep-cultivation of Planctomycetes and their phenomic and genomic characterization uncovers novel biology.</title>
        <authorList>
            <person name="Wiegand S."/>
            <person name="Jogler M."/>
            <person name="Boedeker C."/>
            <person name="Pinto D."/>
            <person name="Vollmers J."/>
            <person name="Rivas-Marin E."/>
            <person name="Kohn T."/>
            <person name="Peeters S.H."/>
            <person name="Heuer A."/>
            <person name="Rast P."/>
            <person name="Oberbeckmann S."/>
            <person name="Bunk B."/>
            <person name="Jeske O."/>
            <person name="Meyerdierks A."/>
            <person name="Storesund J.E."/>
            <person name="Kallscheuer N."/>
            <person name="Luecker S."/>
            <person name="Lage O.M."/>
            <person name="Pohl T."/>
            <person name="Merkel B.J."/>
            <person name="Hornburger P."/>
            <person name="Mueller R.-W."/>
            <person name="Bruemmer F."/>
            <person name="Labrenz M."/>
            <person name="Spormann A.M."/>
            <person name="Op Den Camp H."/>
            <person name="Overmann J."/>
            <person name="Amann R."/>
            <person name="Jetten M.S.M."/>
            <person name="Mascher T."/>
            <person name="Medema M.H."/>
            <person name="Devos D.P."/>
            <person name="Kaster A.-K."/>
            <person name="Ovreas L."/>
            <person name="Rohde M."/>
            <person name="Galperin M.Y."/>
            <person name="Jogler C."/>
        </authorList>
    </citation>
    <scope>NUCLEOTIDE SEQUENCE [LARGE SCALE GENOMIC DNA]</scope>
    <source>
        <strain evidence="2 3">Pla100</strain>
    </source>
</reference>
<evidence type="ECO:0000313" key="3">
    <source>
        <dbReference type="Proteomes" id="UP000316213"/>
    </source>
</evidence>
<feature type="region of interest" description="Disordered" evidence="1">
    <location>
        <begin position="1"/>
        <end position="29"/>
    </location>
</feature>
<dbReference type="Proteomes" id="UP000316213">
    <property type="component" value="Unassembled WGS sequence"/>
</dbReference>
<protein>
    <submittedName>
        <fullName evidence="2">Uncharacterized protein</fullName>
    </submittedName>
</protein>
<dbReference type="AlphaFoldDB" id="A0A5C6A843"/>
<dbReference type="EMBL" id="SJPM01000006">
    <property type="protein sequence ID" value="TWT95468.1"/>
    <property type="molecule type" value="Genomic_DNA"/>
</dbReference>
<gene>
    <name evidence="2" type="ORF">Pla100_31090</name>
</gene>
<dbReference type="RefSeq" id="WP_146578543.1">
    <property type="nucleotide sequence ID" value="NZ_SJPM01000006.1"/>
</dbReference>
<comment type="caution">
    <text evidence="2">The sequence shown here is derived from an EMBL/GenBank/DDBJ whole genome shotgun (WGS) entry which is preliminary data.</text>
</comment>
<accession>A0A5C6A843</accession>
<keyword evidence="3" id="KW-1185">Reference proteome</keyword>
<evidence type="ECO:0000313" key="2">
    <source>
        <dbReference type="EMBL" id="TWT95468.1"/>
    </source>
</evidence>
<evidence type="ECO:0000256" key="1">
    <source>
        <dbReference type="SAM" id="MobiDB-lite"/>
    </source>
</evidence>
<feature type="compositionally biased region" description="Basic and acidic residues" evidence="1">
    <location>
        <begin position="1"/>
        <end position="11"/>
    </location>
</feature>
<sequence length="497" mass="54255">MFSPHPNHEFVDPNASGDQSVSTNATESSRWDADAPNLFSLARDSSQSALTKRMWRGIKTMLAVLLVTSALLGSVYLGKQWLLHQLVAGLDELDTTGKQNRLIQIASFGTAAIEPLAERLVDEQDEISESAFVLLQKMQNDWITLGPDDAIAAHERLVTAIANAYGIHDGEQPLASNLTSRHIARGRELLNQTILEFASLDPNQNATTNRLSGLNQTESTKVGPVEQATRLLDRMRFSDASRSPAFVTTASRRVLPERVSRSDGRSGWTDWPPPQQDRSVRSTPAQIVRSGGKPDSLDEPGPQSDRLQPVPSGVTVPLSEIVSPSRPTKVLAARQPLPTQIADRTPASTPSAVQMATHLAGASLAPSPLTVLDDETVIRHLANPDALVAEQAKTELESRGFTPAQMEMAHAIAVAGPPDRIRLVDSLVHSSQIDSGPWMSMMLDDPDRGVRLHVVSTMAAMLANRQDPGLEQRLRRRLAREQDAHVAKRIRNVLDLR</sequence>